<dbReference type="GO" id="GO:0016887">
    <property type="term" value="F:ATP hydrolysis activity"/>
    <property type="evidence" value="ECO:0007669"/>
    <property type="project" value="InterPro"/>
</dbReference>
<evidence type="ECO:0000256" key="3">
    <source>
        <dbReference type="ARBA" id="ARBA00022989"/>
    </source>
</evidence>
<dbReference type="PROSITE" id="PS00211">
    <property type="entry name" value="ABC_TRANSPORTER_1"/>
    <property type="match status" value="1"/>
</dbReference>
<dbReference type="InterPro" id="IPR027417">
    <property type="entry name" value="P-loop_NTPase"/>
</dbReference>
<evidence type="ECO:0000256" key="5">
    <source>
        <dbReference type="SAM" id="Phobius"/>
    </source>
</evidence>
<evidence type="ECO:0008006" key="9">
    <source>
        <dbReference type="Google" id="ProtNLM"/>
    </source>
</evidence>
<dbReference type="PROSITE" id="PS50929">
    <property type="entry name" value="ABC_TM1F"/>
    <property type="match status" value="1"/>
</dbReference>
<protein>
    <recommendedName>
        <fullName evidence="9">ABC transmembrane type-1 domain-containing protein</fullName>
    </recommendedName>
</protein>
<feature type="transmembrane region" description="Helical" evidence="5">
    <location>
        <begin position="116"/>
        <end position="133"/>
    </location>
</feature>
<name>A0A382INC0_9ZZZZ</name>
<dbReference type="InterPro" id="IPR036640">
    <property type="entry name" value="ABC1_TM_sf"/>
</dbReference>
<proteinExistence type="predicted"/>
<dbReference type="GO" id="GO:0016020">
    <property type="term" value="C:membrane"/>
    <property type="evidence" value="ECO:0007669"/>
    <property type="project" value="UniProtKB-SubCell"/>
</dbReference>
<gene>
    <name evidence="8" type="ORF">METZ01_LOCUS254118</name>
</gene>
<dbReference type="Gene3D" id="3.40.50.300">
    <property type="entry name" value="P-loop containing nucleotide triphosphate hydrolases"/>
    <property type="match status" value="1"/>
</dbReference>
<evidence type="ECO:0000256" key="4">
    <source>
        <dbReference type="ARBA" id="ARBA00023136"/>
    </source>
</evidence>
<evidence type="ECO:0000259" key="6">
    <source>
        <dbReference type="PROSITE" id="PS50893"/>
    </source>
</evidence>
<evidence type="ECO:0000256" key="1">
    <source>
        <dbReference type="ARBA" id="ARBA00004141"/>
    </source>
</evidence>
<evidence type="ECO:0000313" key="8">
    <source>
        <dbReference type="EMBL" id="SVC01264.1"/>
    </source>
</evidence>
<dbReference type="Pfam" id="PF00005">
    <property type="entry name" value="ABC_tran"/>
    <property type="match status" value="1"/>
</dbReference>
<accession>A0A382INC0</accession>
<feature type="non-terminal residue" evidence="8">
    <location>
        <position position="1"/>
    </location>
</feature>
<dbReference type="PANTHER" id="PTHR43394">
    <property type="entry name" value="ATP-DEPENDENT PERMEASE MDL1, MITOCHONDRIAL"/>
    <property type="match status" value="1"/>
</dbReference>
<sequence length="357" mass="39692">APMLLTALLSFAFAAIYMVSVHLTLALASMIAIPLVFLLSVKLRRLTFPLSWLTQARQADVAVIVDENINGQRIVKSFAQELMQVNLLAKAAKKLQWVQVRSIDVSAFYNPLIENLSVLGSVFVWVYGGWLVIQGEIALGSLVAFNMYLMMIQMPFRFLGWMLMLEQRAKASAGRIFEILDTTSEIKDKEDRVEMKELKGNISFKDVNFAYADEPILKGMSFEVEPNETVAIVGQTGSGKSTIVRLLSRFYEIDKGAILIDGVPLQDIGVRNLHYHIAQVLHEPFLFSISIKDNIAYGRPDASMEEVISAAKAAEAHDFIQQTSEGYETVVGERGYTLSGGQRQRLGIARALLVNPS</sequence>
<dbReference type="PROSITE" id="PS50893">
    <property type="entry name" value="ABC_TRANSPORTER_2"/>
    <property type="match status" value="1"/>
</dbReference>
<feature type="transmembrane region" description="Helical" evidence="5">
    <location>
        <begin position="145"/>
        <end position="165"/>
    </location>
</feature>
<organism evidence="8">
    <name type="scientific">marine metagenome</name>
    <dbReference type="NCBI Taxonomy" id="408172"/>
    <lineage>
        <taxon>unclassified sequences</taxon>
        <taxon>metagenomes</taxon>
        <taxon>ecological metagenomes</taxon>
    </lineage>
</organism>
<dbReference type="GO" id="GO:0015421">
    <property type="term" value="F:ABC-type oligopeptide transporter activity"/>
    <property type="evidence" value="ECO:0007669"/>
    <property type="project" value="TreeGrafter"/>
</dbReference>
<dbReference type="InterPro" id="IPR039421">
    <property type="entry name" value="Type_1_exporter"/>
</dbReference>
<dbReference type="GO" id="GO:0005524">
    <property type="term" value="F:ATP binding"/>
    <property type="evidence" value="ECO:0007669"/>
    <property type="project" value="InterPro"/>
</dbReference>
<dbReference type="InterPro" id="IPR017871">
    <property type="entry name" value="ABC_transporter-like_CS"/>
</dbReference>
<dbReference type="InterPro" id="IPR003439">
    <property type="entry name" value="ABC_transporter-like_ATP-bd"/>
</dbReference>
<keyword evidence="2 5" id="KW-0812">Transmembrane</keyword>
<dbReference type="PANTHER" id="PTHR43394:SF1">
    <property type="entry name" value="ATP-BINDING CASSETTE SUB-FAMILY B MEMBER 10, MITOCHONDRIAL"/>
    <property type="match status" value="1"/>
</dbReference>
<dbReference type="InterPro" id="IPR011527">
    <property type="entry name" value="ABC1_TM_dom"/>
</dbReference>
<keyword evidence="4 5" id="KW-0472">Membrane</keyword>
<dbReference type="AlphaFoldDB" id="A0A382INC0"/>
<feature type="transmembrane region" description="Helical" evidence="5">
    <location>
        <begin position="24"/>
        <end position="41"/>
    </location>
</feature>
<dbReference type="Gene3D" id="1.20.1560.10">
    <property type="entry name" value="ABC transporter type 1, transmembrane domain"/>
    <property type="match status" value="1"/>
</dbReference>
<evidence type="ECO:0000256" key="2">
    <source>
        <dbReference type="ARBA" id="ARBA00022692"/>
    </source>
</evidence>
<feature type="domain" description="ABC transmembrane type-1" evidence="7">
    <location>
        <begin position="1"/>
        <end position="163"/>
    </location>
</feature>
<dbReference type="SUPFAM" id="SSF90123">
    <property type="entry name" value="ABC transporter transmembrane region"/>
    <property type="match status" value="1"/>
</dbReference>
<evidence type="ECO:0000259" key="7">
    <source>
        <dbReference type="PROSITE" id="PS50929"/>
    </source>
</evidence>
<feature type="domain" description="ABC transporter" evidence="6">
    <location>
        <begin position="202"/>
        <end position="357"/>
    </location>
</feature>
<dbReference type="SUPFAM" id="SSF52540">
    <property type="entry name" value="P-loop containing nucleoside triphosphate hydrolases"/>
    <property type="match status" value="1"/>
</dbReference>
<dbReference type="EMBL" id="UINC01068550">
    <property type="protein sequence ID" value="SVC01264.1"/>
    <property type="molecule type" value="Genomic_DNA"/>
</dbReference>
<dbReference type="Pfam" id="PF00664">
    <property type="entry name" value="ABC_membrane"/>
    <property type="match status" value="1"/>
</dbReference>
<keyword evidence="3 5" id="KW-1133">Transmembrane helix</keyword>
<reference evidence="8" key="1">
    <citation type="submission" date="2018-05" db="EMBL/GenBank/DDBJ databases">
        <authorList>
            <person name="Lanie J.A."/>
            <person name="Ng W.-L."/>
            <person name="Kazmierczak K.M."/>
            <person name="Andrzejewski T.M."/>
            <person name="Davidsen T.M."/>
            <person name="Wayne K.J."/>
            <person name="Tettelin H."/>
            <person name="Glass J.I."/>
            <person name="Rusch D."/>
            <person name="Podicherti R."/>
            <person name="Tsui H.-C.T."/>
            <person name="Winkler M.E."/>
        </authorList>
    </citation>
    <scope>NUCLEOTIDE SEQUENCE</scope>
</reference>
<comment type="subcellular location">
    <subcellularLocation>
        <location evidence="1">Membrane</location>
        <topology evidence="1">Multi-pass membrane protein</topology>
    </subcellularLocation>
</comment>
<feature type="non-terminal residue" evidence="8">
    <location>
        <position position="357"/>
    </location>
</feature>